<dbReference type="AlphaFoldDB" id="A0A8X6RKK2"/>
<dbReference type="PANTHER" id="PTHR13155:SF1">
    <property type="entry name" value="A-KINASE ANCHOR PROTEIN 10, MITOCHONDRIAL"/>
    <property type="match status" value="1"/>
</dbReference>
<evidence type="ECO:0000259" key="2">
    <source>
        <dbReference type="PROSITE" id="PS50132"/>
    </source>
</evidence>
<dbReference type="InterPro" id="IPR036397">
    <property type="entry name" value="RNaseH_sf"/>
</dbReference>
<dbReference type="GO" id="GO:0005739">
    <property type="term" value="C:mitochondrion"/>
    <property type="evidence" value="ECO:0007669"/>
    <property type="project" value="TreeGrafter"/>
</dbReference>
<sequence length="766" mass="85788">MKYGYYVIASAIQHLSDWTNVGDKTSVSILKNLKELSQQHEIYFQWIPSHIGLFGNDTADLLAKEGVTENLMSRRTLTFFFSKTKSLIQELWKTPPTHPWYNRQAPGGALSIKAERVIQTTISRLASGHIRGLFNLGQKIYENCTKCNLVQATQIIFCFVQDLKGRTSIPVLFWSPVPRTSSISVYGQGRAQALQKSKHSDKSSLSGSFSSIDLDDRPHPLAFAEATFDPSLPIKTKSRLSKDIEEILHDNAALAYFIQFMDAKKAKHLVKFWLEAESFRISAETKEKNQVKKAEESATCDADLSIIVSSSTGSSEFVSDKSEKVFQSSSHTISSDLNKKNQEREEFSKGVISVNVPSVNTHDLNCVPTLNNYKNTNELDYPNDNSLKEKLSKTIEQSSSVDSGCEDRSKDSNQSVEFTLEDDINEDQSTQVTDVHNVKSSIVHKSEVDSIKNGPCDEIQNNKTLTDGLVRLETSTEQDANAIYSKYLAPDASHPIGISNELRLAIKNSIFKPSGDVDSQCFVPAQEFIVKRLDKEYYPLFLRSSFHCKHQIDVLTSGNVFLADVLYNDSALFFFMEFMEQEGVRHLVDFLLTADNFRKQLLAKQGNYDGMQAQADAMVLYDKYFSLQATTPLGFSDSVRFELEANICQETGPEPDCFLKPVKILTQYLEKTFLLQFLSSQLYFKYISECIIIIQNDGADAASHQKSTGSDSGSEQSLPISSINTLLAMDGKQPGASKAKSADSQEMKIDMLQFKPEALWQRPLAG</sequence>
<feature type="domain" description="RNase H type-1" evidence="3">
    <location>
        <begin position="1"/>
        <end position="68"/>
    </location>
</feature>
<evidence type="ECO:0000256" key="1">
    <source>
        <dbReference type="SAM" id="MobiDB-lite"/>
    </source>
</evidence>
<dbReference type="FunFam" id="1.10.167.10:FF:000005">
    <property type="entry name" value="Putative A-kinase anchor protein 10 mitochondrial"/>
    <property type="match status" value="1"/>
</dbReference>
<dbReference type="InterPro" id="IPR016137">
    <property type="entry name" value="RGS"/>
</dbReference>
<organism evidence="4 5">
    <name type="scientific">Trichonephila clavipes</name>
    <name type="common">Golden silk orbweaver</name>
    <name type="synonym">Nephila clavipes</name>
    <dbReference type="NCBI Taxonomy" id="2585209"/>
    <lineage>
        <taxon>Eukaryota</taxon>
        <taxon>Metazoa</taxon>
        <taxon>Ecdysozoa</taxon>
        <taxon>Arthropoda</taxon>
        <taxon>Chelicerata</taxon>
        <taxon>Arachnida</taxon>
        <taxon>Araneae</taxon>
        <taxon>Araneomorphae</taxon>
        <taxon>Entelegynae</taxon>
        <taxon>Araneoidea</taxon>
        <taxon>Nephilidae</taxon>
        <taxon>Trichonephila</taxon>
    </lineage>
</organism>
<feature type="domain" description="RGS" evidence="2">
    <location>
        <begin position="243"/>
        <end position="310"/>
    </location>
</feature>
<dbReference type="InterPro" id="IPR044926">
    <property type="entry name" value="RGS_subdomain_2"/>
</dbReference>
<protein>
    <submittedName>
        <fullName evidence="4">A-kinase anchor protein 10, mitochondrial</fullName>
    </submittedName>
</protein>
<dbReference type="Proteomes" id="UP000887159">
    <property type="component" value="Unassembled WGS sequence"/>
</dbReference>
<feature type="region of interest" description="Disordered" evidence="1">
    <location>
        <begin position="395"/>
        <end position="415"/>
    </location>
</feature>
<dbReference type="PROSITE" id="PS50132">
    <property type="entry name" value="RGS"/>
    <property type="match status" value="3"/>
</dbReference>
<dbReference type="Gene3D" id="3.30.420.10">
    <property type="entry name" value="Ribonuclease H-like superfamily/Ribonuclease H"/>
    <property type="match status" value="1"/>
</dbReference>
<dbReference type="SUPFAM" id="SSF53098">
    <property type="entry name" value="Ribonuclease H-like"/>
    <property type="match status" value="1"/>
</dbReference>
<dbReference type="Pfam" id="PF00615">
    <property type="entry name" value="RGS"/>
    <property type="match status" value="3"/>
</dbReference>
<reference evidence="4" key="1">
    <citation type="submission" date="2020-08" db="EMBL/GenBank/DDBJ databases">
        <title>Multicomponent nature underlies the extraordinary mechanical properties of spider dragline silk.</title>
        <authorList>
            <person name="Kono N."/>
            <person name="Nakamura H."/>
            <person name="Mori M."/>
            <person name="Yoshida Y."/>
            <person name="Ohtoshi R."/>
            <person name="Malay A.D."/>
            <person name="Moran D.A.P."/>
            <person name="Tomita M."/>
            <person name="Numata K."/>
            <person name="Arakawa K."/>
        </authorList>
    </citation>
    <scope>NUCLEOTIDE SEQUENCE</scope>
</reference>
<feature type="domain" description="RGS" evidence="2">
    <location>
        <begin position="480"/>
        <end position="547"/>
    </location>
</feature>
<dbReference type="PANTHER" id="PTHR13155">
    <property type="entry name" value="A-KINASE ANCHOR PROTEINS"/>
    <property type="match status" value="1"/>
</dbReference>
<dbReference type="GO" id="GO:0005886">
    <property type="term" value="C:plasma membrane"/>
    <property type="evidence" value="ECO:0007669"/>
    <property type="project" value="TreeGrafter"/>
</dbReference>
<dbReference type="SMART" id="SM00315">
    <property type="entry name" value="RGS"/>
    <property type="match status" value="2"/>
</dbReference>
<dbReference type="InterPro" id="IPR052246">
    <property type="entry name" value="Cell_Polariz_PKAAnc"/>
</dbReference>
<accession>A0A8X6RKK2</accession>
<comment type="caution">
    <text evidence="4">The sequence shown here is derived from an EMBL/GenBank/DDBJ whole genome shotgun (WGS) entry which is preliminary data.</text>
</comment>
<evidence type="ECO:0000259" key="3">
    <source>
        <dbReference type="PROSITE" id="PS50879"/>
    </source>
</evidence>
<dbReference type="EMBL" id="BMAU01021189">
    <property type="protein sequence ID" value="GFX95890.1"/>
    <property type="molecule type" value="Genomic_DNA"/>
</dbReference>
<name>A0A8X6RKK2_TRICX</name>
<evidence type="ECO:0000313" key="5">
    <source>
        <dbReference type="Proteomes" id="UP000887159"/>
    </source>
</evidence>
<keyword evidence="5" id="KW-1185">Reference proteome</keyword>
<dbReference type="Pfam" id="PF00075">
    <property type="entry name" value="RNase_H"/>
    <property type="match status" value="1"/>
</dbReference>
<dbReference type="GO" id="GO:0004523">
    <property type="term" value="F:RNA-DNA hybrid ribonuclease activity"/>
    <property type="evidence" value="ECO:0007669"/>
    <property type="project" value="InterPro"/>
</dbReference>
<dbReference type="CDD" id="cd08721">
    <property type="entry name" value="RGS_AKAP2_2"/>
    <property type="match status" value="1"/>
</dbReference>
<evidence type="ECO:0000313" key="4">
    <source>
        <dbReference type="EMBL" id="GFX95890.1"/>
    </source>
</evidence>
<proteinExistence type="predicted"/>
<feature type="domain" description="RGS" evidence="2">
    <location>
        <begin position="561"/>
        <end position="687"/>
    </location>
</feature>
<gene>
    <name evidence="4" type="primary">Akap10</name>
    <name evidence="4" type="ORF">TNCV_2084701</name>
</gene>
<dbReference type="InterPro" id="IPR036305">
    <property type="entry name" value="RGS_sf"/>
</dbReference>
<dbReference type="InterPro" id="IPR012337">
    <property type="entry name" value="RNaseH-like_sf"/>
</dbReference>
<dbReference type="InterPro" id="IPR002156">
    <property type="entry name" value="RNaseH_domain"/>
</dbReference>
<dbReference type="PROSITE" id="PS50879">
    <property type="entry name" value="RNASE_H_1"/>
    <property type="match status" value="1"/>
</dbReference>
<dbReference type="GO" id="GO:0003676">
    <property type="term" value="F:nucleic acid binding"/>
    <property type="evidence" value="ECO:0007669"/>
    <property type="project" value="InterPro"/>
</dbReference>
<dbReference type="GO" id="GO:0008104">
    <property type="term" value="P:intracellular protein localization"/>
    <property type="evidence" value="ECO:0007669"/>
    <property type="project" value="TreeGrafter"/>
</dbReference>
<dbReference type="Gene3D" id="1.10.167.10">
    <property type="entry name" value="Regulator of G-protein Signalling 4, domain 2"/>
    <property type="match status" value="3"/>
</dbReference>
<dbReference type="SUPFAM" id="SSF48097">
    <property type="entry name" value="Regulator of G-protein signaling, RGS"/>
    <property type="match status" value="2"/>
</dbReference>